<comment type="caution">
    <text evidence="1">The sequence shown here is derived from an EMBL/GenBank/DDBJ whole genome shotgun (WGS) entry which is preliminary data.</text>
</comment>
<dbReference type="EMBL" id="ADVG01000001">
    <property type="protein sequence ID" value="EFH89808.1"/>
    <property type="molecule type" value="Genomic_DNA"/>
</dbReference>
<dbReference type="RefSeq" id="WP_007906684.1">
    <property type="nucleotide sequence ID" value="NZ_ADVG01000001.1"/>
</dbReference>
<dbReference type="eggNOG" id="COG3624">
    <property type="taxonomic scope" value="Bacteria"/>
</dbReference>
<gene>
    <name evidence="1" type="ORF">Krac_11381</name>
</gene>
<dbReference type="Pfam" id="PF06754">
    <property type="entry name" value="PhnG"/>
    <property type="match status" value="1"/>
</dbReference>
<dbReference type="InterPro" id="IPR009609">
    <property type="entry name" value="Phosphonate_metab_PhnG"/>
</dbReference>
<accession>D6TBM6</accession>
<sequence>MTHYRILANAPETDVCRLASLVMNDYPREQVKILRGPSLGLVMLRMRETVANSLFNAGEVLVTEVRLELNGQFGFGMVIGDRPRHALAIALVDAALRQEGATAARLLLELEALDQHIAAHNRQEQLLALATKVEFERM</sequence>
<dbReference type="InParanoid" id="D6TBM6"/>
<dbReference type="STRING" id="485913.Krac_11381"/>
<proteinExistence type="predicted"/>
<evidence type="ECO:0000313" key="2">
    <source>
        <dbReference type="Proteomes" id="UP000004508"/>
    </source>
</evidence>
<reference evidence="1 2" key="1">
    <citation type="journal article" date="2011" name="Stand. Genomic Sci.">
        <title>Non-contiguous finished genome sequence and contextual data of the filamentous soil bacterium Ktedonobacter racemifer type strain (SOSP1-21).</title>
        <authorList>
            <person name="Chang Y.J."/>
            <person name="Land M."/>
            <person name="Hauser L."/>
            <person name="Chertkov O."/>
            <person name="Del Rio T.G."/>
            <person name="Nolan M."/>
            <person name="Copeland A."/>
            <person name="Tice H."/>
            <person name="Cheng J.F."/>
            <person name="Lucas S."/>
            <person name="Han C."/>
            <person name="Goodwin L."/>
            <person name="Pitluck S."/>
            <person name="Ivanova N."/>
            <person name="Ovchinikova G."/>
            <person name="Pati A."/>
            <person name="Chen A."/>
            <person name="Palaniappan K."/>
            <person name="Mavromatis K."/>
            <person name="Liolios K."/>
            <person name="Brettin T."/>
            <person name="Fiebig A."/>
            <person name="Rohde M."/>
            <person name="Abt B."/>
            <person name="Goker M."/>
            <person name="Detter J.C."/>
            <person name="Woyke T."/>
            <person name="Bristow J."/>
            <person name="Eisen J.A."/>
            <person name="Markowitz V."/>
            <person name="Hugenholtz P."/>
            <person name="Kyrpides N.C."/>
            <person name="Klenk H.P."/>
            <person name="Lapidus A."/>
        </authorList>
    </citation>
    <scope>NUCLEOTIDE SEQUENCE [LARGE SCALE GENOMIC DNA]</scope>
    <source>
        <strain evidence="2">DSM 44963</strain>
    </source>
</reference>
<protein>
    <submittedName>
        <fullName evidence="1">Phosphonate C-P lyase system protein PhnG</fullName>
    </submittedName>
</protein>
<dbReference type="GO" id="GO:0019634">
    <property type="term" value="P:organic phosphonate metabolic process"/>
    <property type="evidence" value="ECO:0007669"/>
    <property type="project" value="InterPro"/>
</dbReference>
<keyword evidence="2" id="KW-1185">Reference proteome</keyword>
<dbReference type="NCBIfam" id="TIGR03293">
    <property type="entry name" value="PhnG_redo"/>
    <property type="match status" value="1"/>
</dbReference>
<dbReference type="OrthoDB" id="161489at2"/>
<organism evidence="1 2">
    <name type="scientific">Ktedonobacter racemifer DSM 44963</name>
    <dbReference type="NCBI Taxonomy" id="485913"/>
    <lineage>
        <taxon>Bacteria</taxon>
        <taxon>Bacillati</taxon>
        <taxon>Chloroflexota</taxon>
        <taxon>Ktedonobacteria</taxon>
        <taxon>Ktedonobacterales</taxon>
        <taxon>Ktedonobacteraceae</taxon>
        <taxon>Ktedonobacter</taxon>
    </lineage>
</organism>
<dbReference type="GO" id="GO:0015716">
    <property type="term" value="P:organic phosphonate transport"/>
    <property type="evidence" value="ECO:0007669"/>
    <property type="project" value="InterPro"/>
</dbReference>
<keyword evidence="1" id="KW-0456">Lyase</keyword>
<name>D6TBM6_KTERA</name>
<dbReference type="Proteomes" id="UP000004508">
    <property type="component" value="Unassembled WGS sequence"/>
</dbReference>
<dbReference type="AlphaFoldDB" id="D6TBM6"/>
<dbReference type="GO" id="GO:0016829">
    <property type="term" value="F:lyase activity"/>
    <property type="evidence" value="ECO:0007669"/>
    <property type="project" value="UniProtKB-KW"/>
</dbReference>
<evidence type="ECO:0000313" key="1">
    <source>
        <dbReference type="EMBL" id="EFH89808.1"/>
    </source>
</evidence>